<sequence length="289" mass="33654">METLCVKRNETLPDIPTFDNIFVIMYFKSIIHSDDIMSDFIESTIGNYFYIKKVQNKRLQNIYVSPSGLSMSIPHQMRSKLERTVRLRNYNKLSLSSWRTVSSVFQKNSCYSYDTLQIEFSPEIFVKLNNYDCEQPISNIVVCQTLPKPDIPVVDLLTYDKFQKIPENCIRCENDGIYINYIAVCDGKDDCTMKNDEENCQNIKPFHFKCHSNDKVIHFSLVCNFMKDCSDGSDEEECEYDECSEFQVSCKNEQCVNSTFVCDSERHCFDTTDEICKNKNALVKDFEKG</sequence>
<evidence type="ECO:0000256" key="8">
    <source>
        <dbReference type="ARBA" id="ARBA00023180"/>
    </source>
</evidence>
<evidence type="ECO:0000256" key="3">
    <source>
        <dbReference type="ARBA" id="ARBA00022737"/>
    </source>
</evidence>
<keyword evidence="7" id="KW-0675">Receptor</keyword>
<dbReference type="PRINTS" id="PR00261">
    <property type="entry name" value="LDLRECEPTOR"/>
</dbReference>
<dbReference type="InterPro" id="IPR023415">
    <property type="entry name" value="LDLR_class-A_CS"/>
</dbReference>
<keyword evidence="6 9" id="KW-1015">Disulfide bond</keyword>
<keyword evidence="3" id="KW-0677">Repeat</keyword>
<dbReference type="Gene3D" id="4.10.400.10">
    <property type="entry name" value="Low-density Lipoprotein Receptor"/>
    <property type="match status" value="3"/>
</dbReference>
<dbReference type="GO" id="GO:0043235">
    <property type="term" value="C:receptor complex"/>
    <property type="evidence" value="ECO:0007669"/>
    <property type="project" value="TreeGrafter"/>
</dbReference>
<dbReference type="Proteomes" id="UP000549394">
    <property type="component" value="Unassembled WGS sequence"/>
</dbReference>
<evidence type="ECO:0000256" key="9">
    <source>
        <dbReference type="PROSITE-ProRule" id="PRU00124"/>
    </source>
</evidence>
<evidence type="ECO:0000256" key="1">
    <source>
        <dbReference type="ARBA" id="ARBA00004167"/>
    </source>
</evidence>
<keyword evidence="5" id="KW-0472">Membrane</keyword>
<evidence type="ECO:0000256" key="4">
    <source>
        <dbReference type="ARBA" id="ARBA00022989"/>
    </source>
</evidence>
<evidence type="ECO:0000256" key="2">
    <source>
        <dbReference type="ARBA" id="ARBA00022692"/>
    </source>
</evidence>
<keyword evidence="4" id="KW-1133">Transmembrane helix</keyword>
<dbReference type="InterPro" id="IPR051221">
    <property type="entry name" value="LDLR-related"/>
</dbReference>
<gene>
    <name evidence="10" type="ORF">DGYR_LOCUS8719</name>
</gene>
<dbReference type="InterPro" id="IPR002172">
    <property type="entry name" value="LDrepeatLR_classA_rpt"/>
</dbReference>
<evidence type="ECO:0000256" key="5">
    <source>
        <dbReference type="ARBA" id="ARBA00023136"/>
    </source>
</evidence>
<keyword evidence="11" id="KW-1185">Reference proteome</keyword>
<evidence type="ECO:0000313" key="11">
    <source>
        <dbReference type="Proteomes" id="UP000549394"/>
    </source>
</evidence>
<keyword evidence="8" id="KW-0325">Glycoprotein</keyword>
<evidence type="ECO:0000256" key="7">
    <source>
        <dbReference type="ARBA" id="ARBA00023170"/>
    </source>
</evidence>
<keyword evidence="2" id="KW-0812">Transmembrane</keyword>
<comment type="caution">
    <text evidence="10">The sequence shown here is derived from an EMBL/GenBank/DDBJ whole genome shotgun (WGS) entry which is preliminary data.</text>
</comment>
<protein>
    <submittedName>
        <fullName evidence="10">DgyrCDS9215</fullName>
    </submittedName>
</protein>
<dbReference type="PANTHER" id="PTHR22722">
    <property type="entry name" value="LOW-DENSITY LIPOPROTEIN RECEPTOR-RELATED PROTEIN 2-RELATED"/>
    <property type="match status" value="1"/>
</dbReference>
<accession>A0A7I8VXV4</accession>
<dbReference type="PROSITE" id="PS01209">
    <property type="entry name" value="LDLRA_1"/>
    <property type="match status" value="1"/>
</dbReference>
<organism evidence="10 11">
    <name type="scientific">Dimorphilus gyrociliatus</name>
    <dbReference type="NCBI Taxonomy" id="2664684"/>
    <lineage>
        <taxon>Eukaryota</taxon>
        <taxon>Metazoa</taxon>
        <taxon>Spiralia</taxon>
        <taxon>Lophotrochozoa</taxon>
        <taxon>Annelida</taxon>
        <taxon>Polychaeta</taxon>
        <taxon>Polychaeta incertae sedis</taxon>
        <taxon>Dinophilidae</taxon>
        <taxon>Dimorphilus</taxon>
    </lineage>
</organism>
<evidence type="ECO:0000256" key="6">
    <source>
        <dbReference type="ARBA" id="ARBA00023157"/>
    </source>
</evidence>
<dbReference type="AlphaFoldDB" id="A0A7I8VXV4"/>
<comment type="subcellular location">
    <subcellularLocation>
        <location evidence="1">Membrane</location>
        <topology evidence="1">Single-pass membrane protein</topology>
    </subcellularLocation>
</comment>
<dbReference type="SMART" id="SM00192">
    <property type="entry name" value="LDLa"/>
    <property type="match status" value="3"/>
</dbReference>
<feature type="disulfide bond" evidence="9">
    <location>
        <begin position="250"/>
        <end position="268"/>
    </location>
</feature>
<name>A0A7I8VXV4_9ANNE</name>
<reference evidence="10 11" key="1">
    <citation type="submission" date="2020-08" db="EMBL/GenBank/DDBJ databases">
        <authorList>
            <person name="Hejnol A."/>
        </authorList>
    </citation>
    <scope>NUCLEOTIDE SEQUENCE [LARGE SCALE GENOMIC DNA]</scope>
</reference>
<dbReference type="InterPro" id="IPR036055">
    <property type="entry name" value="LDL_receptor-like_sf"/>
</dbReference>
<feature type="disulfide bond" evidence="9">
    <location>
        <begin position="243"/>
        <end position="255"/>
    </location>
</feature>
<dbReference type="PROSITE" id="PS50068">
    <property type="entry name" value="LDLRA_2"/>
    <property type="match status" value="2"/>
</dbReference>
<dbReference type="SUPFAM" id="SSF57424">
    <property type="entry name" value="LDL receptor-like module"/>
    <property type="match status" value="3"/>
</dbReference>
<feature type="disulfide bond" evidence="9">
    <location>
        <begin position="223"/>
        <end position="238"/>
    </location>
</feature>
<dbReference type="Pfam" id="PF00057">
    <property type="entry name" value="Ldl_recept_a"/>
    <property type="match status" value="1"/>
</dbReference>
<dbReference type="EMBL" id="CAJFCJ010000012">
    <property type="protein sequence ID" value="CAD5120652.1"/>
    <property type="molecule type" value="Genomic_DNA"/>
</dbReference>
<comment type="caution">
    <text evidence="9">Lacks conserved residue(s) required for the propagation of feature annotation.</text>
</comment>
<proteinExistence type="predicted"/>
<dbReference type="OrthoDB" id="10020456at2759"/>
<evidence type="ECO:0000313" key="10">
    <source>
        <dbReference type="EMBL" id="CAD5120652.1"/>
    </source>
</evidence>
<dbReference type="GO" id="GO:0005886">
    <property type="term" value="C:plasma membrane"/>
    <property type="evidence" value="ECO:0007669"/>
    <property type="project" value="TreeGrafter"/>
</dbReference>